<accession>A0ABD1SAI4</accession>
<dbReference type="EMBL" id="JBFOLK010000007">
    <property type="protein sequence ID" value="KAL2497763.1"/>
    <property type="molecule type" value="Genomic_DNA"/>
</dbReference>
<evidence type="ECO:0000313" key="2">
    <source>
        <dbReference type="EMBL" id="KAL2497763.1"/>
    </source>
</evidence>
<dbReference type="AlphaFoldDB" id="A0ABD1SAI4"/>
<reference evidence="3" key="1">
    <citation type="submission" date="2024-07" db="EMBL/GenBank/DDBJ databases">
        <title>Two chromosome-level genome assemblies of Korean endemic species Abeliophyllum distichum and Forsythia ovata (Oleaceae).</title>
        <authorList>
            <person name="Jang H."/>
        </authorList>
    </citation>
    <scope>NUCLEOTIDE SEQUENCE [LARGE SCALE GENOMIC DNA]</scope>
</reference>
<protein>
    <submittedName>
        <fullName evidence="2">Uncharacterized protein</fullName>
    </submittedName>
</protein>
<evidence type="ECO:0000256" key="1">
    <source>
        <dbReference type="SAM" id="MobiDB-lite"/>
    </source>
</evidence>
<sequence length="115" mass="12840">MLEIKEQPVLERSQAPTEFEIMQEVLRKGRGYNRGLGHGPKPSASHSVHLTSPDTESIALCEQIEKQEQELVDMRTRLSQFESLIQNIISAQVGMSSEAHGKATIFNMSPLANHI</sequence>
<organism evidence="2 3">
    <name type="scientific">Abeliophyllum distichum</name>
    <dbReference type="NCBI Taxonomy" id="126358"/>
    <lineage>
        <taxon>Eukaryota</taxon>
        <taxon>Viridiplantae</taxon>
        <taxon>Streptophyta</taxon>
        <taxon>Embryophyta</taxon>
        <taxon>Tracheophyta</taxon>
        <taxon>Spermatophyta</taxon>
        <taxon>Magnoliopsida</taxon>
        <taxon>eudicotyledons</taxon>
        <taxon>Gunneridae</taxon>
        <taxon>Pentapetalae</taxon>
        <taxon>asterids</taxon>
        <taxon>lamiids</taxon>
        <taxon>Lamiales</taxon>
        <taxon>Oleaceae</taxon>
        <taxon>Forsythieae</taxon>
        <taxon>Abeliophyllum</taxon>
    </lineage>
</organism>
<evidence type="ECO:0000313" key="3">
    <source>
        <dbReference type="Proteomes" id="UP001604336"/>
    </source>
</evidence>
<dbReference type="Proteomes" id="UP001604336">
    <property type="component" value="Unassembled WGS sequence"/>
</dbReference>
<proteinExistence type="predicted"/>
<feature type="region of interest" description="Disordered" evidence="1">
    <location>
        <begin position="31"/>
        <end position="51"/>
    </location>
</feature>
<gene>
    <name evidence="2" type="ORF">Adt_23313</name>
</gene>
<comment type="caution">
    <text evidence="2">The sequence shown here is derived from an EMBL/GenBank/DDBJ whole genome shotgun (WGS) entry which is preliminary data.</text>
</comment>
<keyword evidence="3" id="KW-1185">Reference proteome</keyword>
<name>A0ABD1SAI4_9LAMI</name>